<dbReference type="PANTHER" id="PTHR30055">
    <property type="entry name" value="HTH-TYPE TRANSCRIPTIONAL REGULATOR RUTR"/>
    <property type="match status" value="1"/>
</dbReference>
<dbReference type="SUPFAM" id="SSF46689">
    <property type="entry name" value="Homeodomain-like"/>
    <property type="match status" value="1"/>
</dbReference>
<dbReference type="PROSITE" id="PS01081">
    <property type="entry name" value="HTH_TETR_1"/>
    <property type="match status" value="1"/>
</dbReference>
<dbReference type="InterPro" id="IPR041347">
    <property type="entry name" value="MftR_C"/>
</dbReference>
<keyword evidence="3" id="KW-0804">Transcription</keyword>
<proteinExistence type="predicted"/>
<evidence type="ECO:0000256" key="1">
    <source>
        <dbReference type="ARBA" id="ARBA00023015"/>
    </source>
</evidence>
<name>A0ABV9FMV8_9NOCA</name>
<dbReference type="InterPro" id="IPR001647">
    <property type="entry name" value="HTH_TetR"/>
</dbReference>
<evidence type="ECO:0000256" key="2">
    <source>
        <dbReference type="ARBA" id="ARBA00023125"/>
    </source>
</evidence>
<dbReference type="InterPro" id="IPR023772">
    <property type="entry name" value="DNA-bd_HTH_TetR-type_CS"/>
</dbReference>
<evidence type="ECO:0000313" key="6">
    <source>
        <dbReference type="EMBL" id="MFC4603401.1"/>
    </source>
</evidence>
<dbReference type="Pfam" id="PF00440">
    <property type="entry name" value="TetR_N"/>
    <property type="match status" value="1"/>
</dbReference>
<accession>A0ABV9FMV8</accession>
<organism evidence="6 7">
    <name type="scientific">Rhodococcus kronopolitis</name>
    <dbReference type="NCBI Taxonomy" id="1460226"/>
    <lineage>
        <taxon>Bacteria</taxon>
        <taxon>Bacillati</taxon>
        <taxon>Actinomycetota</taxon>
        <taxon>Actinomycetes</taxon>
        <taxon>Mycobacteriales</taxon>
        <taxon>Nocardiaceae</taxon>
        <taxon>Rhodococcus</taxon>
    </lineage>
</organism>
<evidence type="ECO:0000313" key="7">
    <source>
        <dbReference type="Proteomes" id="UP001595914"/>
    </source>
</evidence>
<dbReference type="EMBL" id="JBHSFO010000003">
    <property type="protein sequence ID" value="MFC4603401.1"/>
    <property type="molecule type" value="Genomic_DNA"/>
</dbReference>
<keyword evidence="2 4" id="KW-0238">DNA-binding</keyword>
<keyword evidence="7" id="KW-1185">Reference proteome</keyword>
<dbReference type="InterPro" id="IPR050109">
    <property type="entry name" value="HTH-type_TetR-like_transc_reg"/>
</dbReference>
<feature type="domain" description="HTH tetR-type" evidence="5">
    <location>
        <begin position="13"/>
        <end position="73"/>
    </location>
</feature>
<dbReference type="RefSeq" id="WP_378415371.1">
    <property type="nucleotide sequence ID" value="NZ_JBHSFO010000003.1"/>
</dbReference>
<dbReference type="PROSITE" id="PS50977">
    <property type="entry name" value="HTH_TETR_2"/>
    <property type="match status" value="1"/>
</dbReference>
<dbReference type="Pfam" id="PF17754">
    <property type="entry name" value="TetR_C_14"/>
    <property type="match status" value="1"/>
</dbReference>
<dbReference type="Gene3D" id="1.10.357.10">
    <property type="entry name" value="Tetracycline Repressor, domain 2"/>
    <property type="match status" value="1"/>
</dbReference>
<comment type="caution">
    <text evidence="6">The sequence shown here is derived from an EMBL/GenBank/DDBJ whole genome shotgun (WGS) entry which is preliminary data.</text>
</comment>
<evidence type="ECO:0000256" key="4">
    <source>
        <dbReference type="PROSITE-ProRule" id="PRU00335"/>
    </source>
</evidence>
<reference evidence="7" key="1">
    <citation type="journal article" date="2019" name="Int. J. Syst. Evol. Microbiol.">
        <title>The Global Catalogue of Microorganisms (GCM) 10K type strain sequencing project: providing services to taxonomists for standard genome sequencing and annotation.</title>
        <authorList>
            <consortium name="The Broad Institute Genomics Platform"/>
            <consortium name="The Broad Institute Genome Sequencing Center for Infectious Disease"/>
            <person name="Wu L."/>
            <person name="Ma J."/>
        </authorList>
    </citation>
    <scope>NUCLEOTIDE SEQUENCE [LARGE SCALE GENOMIC DNA]</scope>
    <source>
        <strain evidence="7">CCUG 54520</strain>
    </source>
</reference>
<gene>
    <name evidence="6" type="ORF">ACFO6S_06865</name>
</gene>
<feature type="DNA-binding region" description="H-T-H motif" evidence="4">
    <location>
        <begin position="36"/>
        <end position="55"/>
    </location>
</feature>
<dbReference type="InterPro" id="IPR009057">
    <property type="entry name" value="Homeodomain-like_sf"/>
</dbReference>
<evidence type="ECO:0000259" key="5">
    <source>
        <dbReference type="PROSITE" id="PS50977"/>
    </source>
</evidence>
<sequence length="207" mass="22388">MNCSLPLRDRKKAATRTALSNAALRLARTVGVDAVTAEAVATEAGVSTRTFHNYFTSKEEAILYRFETEAKVWAQLLRARPADEPIWESLEQLSLNLITDPARTLDETVAVMALVEDSPALMTRKVEMSGRVARIIGEAIAERTGTDIDADLYPNLVQMAAAAACKSAIELWLRGTSSASSPEELVSQAFRQLRAGLPPPTAAATQS</sequence>
<keyword evidence="1" id="KW-0805">Transcription regulation</keyword>
<dbReference type="Gene3D" id="1.10.10.60">
    <property type="entry name" value="Homeodomain-like"/>
    <property type="match status" value="1"/>
</dbReference>
<dbReference type="Proteomes" id="UP001595914">
    <property type="component" value="Unassembled WGS sequence"/>
</dbReference>
<evidence type="ECO:0000256" key="3">
    <source>
        <dbReference type="ARBA" id="ARBA00023163"/>
    </source>
</evidence>
<dbReference type="PANTHER" id="PTHR30055:SF238">
    <property type="entry name" value="MYCOFACTOCIN BIOSYNTHESIS TRANSCRIPTIONAL REGULATOR MFTR-RELATED"/>
    <property type="match status" value="1"/>
</dbReference>
<protein>
    <submittedName>
        <fullName evidence="6">TetR family transcriptional regulator</fullName>
    </submittedName>
</protein>